<dbReference type="AlphaFoldDB" id="A0A2M9ZER3"/>
<dbReference type="RefSeq" id="WP_100757516.1">
    <property type="nucleotide sequence ID" value="NZ_NPDT01000001.1"/>
</dbReference>
<protein>
    <recommendedName>
        <fullName evidence="4">Lipoprotein</fullName>
    </recommendedName>
</protein>
<reference evidence="2 3" key="1">
    <citation type="submission" date="2017-07" db="EMBL/GenBank/DDBJ databases">
        <title>Leptospira spp. isolated from tropical soils.</title>
        <authorList>
            <person name="Thibeaux R."/>
            <person name="Iraola G."/>
            <person name="Ferres I."/>
            <person name="Bierque E."/>
            <person name="Girault D."/>
            <person name="Soupe-Gilbert M.-E."/>
            <person name="Picardeau M."/>
            <person name="Goarant C."/>
        </authorList>
    </citation>
    <scope>NUCLEOTIDE SEQUENCE [LARGE SCALE GENOMIC DNA]</scope>
    <source>
        <strain evidence="2 3">FH2-C-A2</strain>
    </source>
</reference>
<accession>A0A2M9ZER3</accession>
<dbReference type="EMBL" id="NPDT01000001">
    <property type="protein sequence ID" value="PJZ66940.1"/>
    <property type="molecule type" value="Genomic_DNA"/>
</dbReference>
<gene>
    <name evidence="2" type="ORF">CH371_02285</name>
</gene>
<comment type="caution">
    <text evidence="2">The sequence shown here is derived from an EMBL/GenBank/DDBJ whole genome shotgun (WGS) entry which is preliminary data.</text>
</comment>
<evidence type="ECO:0000313" key="3">
    <source>
        <dbReference type="Proteomes" id="UP000231912"/>
    </source>
</evidence>
<keyword evidence="1" id="KW-0732">Signal</keyword>
<organism evidence="2 3">
    <name type="scientific">Leptospira wolffii</name>
    <dbReference type="NCBI Taxonomy" id="409998"/>
    <lineage>
        <taxon>Bacteria</taxon>
        <taxon>Pseudomonadati</taxon>
        <taxon>Spirochaetota</taxon>
        <taxon>Spirochaetia</taxon>
        <taxon>Leptospirales</taxon>
        <taxon>Leptospiraceae</taxon>
        <taxon>Leptospira</taxon>
    </lineage>
</organism>
<sequence length="87" mass="9576">MKFKKITSVSVSILLSFVLFSNCGILVNHEDLCGDDLKKYDECFTLMLAVDPGCGQGVGTCTPAYVQLSKTFCDSRMSMKGCRAHRD</sequence>
<feature type="chain" id="PRO_5014819187" description="Lipoprotein" evidence="1">
    <location>
        <begin position="22"/>
        <end position="87"/>
    </location>
</feature>
<evidence type="ECO:0008006" key="4">
    <source>
        <dbReference type="Google" id="ProtNLM"/>
    </source>
</evidence>
<dbReference type="Proteomes" id="UP000231912">
    <property type="component" value="Unassembled WGS sequence"/>
</dbReference>
<evidence type="ECO:0000313" key="2">
    <source>
        <dbReference type="EMBL" id="PJZ66940.1"/>
    </source>
</evidence>
<name>A0A2M9ZER3_9LEPT</name>
<proteinExistence type="predicted"/>
<evidence type="ECO:0000256" key="1">
    <source>
        <dbReference type="SAM" id="SignalP"/>
    </source>
</evidence>
<feature type="signal peptide" evidence="1">
    <location>
        <begin position="1"/>
        <end position="21"/>
    </location>
</feature>